<evidence type="ECO:0000313" key="1">
    <source>
        <dbReference type="EMBL" id="KKL46517.1"/>
    </source>
</evidence>
<name>A0A0F9F623_9ZZZZ</name>
<accession>A0A0F9F623</accession>
<organism evidence="1">
    <name type="scientific">marine sediment metagenome</name>
    <dbReference type="NCBI Taxonomy" id="412755"/>
    <lineage>
        <taxon>unclassified sequences</taxon>
        <taxon>metagenomes</taxon>
        <taxon>ecological metagenomes</taxon>
    </lineage>
</organism>
<dbReference type="PROSITE" id="PS51257">
    <property type="entry name" value="PROKAR_LIPOPROTEIN"/>
    <property type="match status" value="1"/>
</dbReference>
<dbReference type="AlphaFoldDB" id="A0A0F9F623"/>
<dbReference type="EMBL" id="LAZR01034000">
    <property type="protein sequence ID" value="KKL46517.1"/>
    <property type="molecule type" value="Genomic_DNA"/>
</dbReference>
<evidence type="ECO:0008006" key="2">
    <source>
        <dbReference type="Google" id="ProtNLM"/>
    </source>
</evidence>
<sequence>MEHKNLLLASLILFVSGCQLGQVEGVSASLGSFERGLWYDHDRRDYHENGWGLKLDIVAGHMIRPVPKFWLKDQNIWKGDQPWFVIRVPMVAPYLGLALGRYGVYAGTKTFLVGDKHRSLARYGKWMREREFPADPNGTMTYLQLSGSIRRTRWK</sequence>
<proteinExistence type="predicted"/>
<comment type="caution">
    <text evidence="1">The sequence shown here is derived from an EMBL/GenBank/DDBJ whole genome shotgun (WGS) entry which is preliminary data.</text>
</comment>
<gene>
    <name evidence="1" type="ORF">LCGC14_2344780</name>
</gene>
<protein>
    <recommendedName>
        <fullName evidence="2">Lipoprotein</fullName>
    </recommendedName>
</protein>
<reference evidence="1" key="1">
    <citation type="journal article" date="2015" name="Nature">
        <title>Complex archaea that bridge the gap between prokaryotes and eukaryotes.</title>
        <authorList>
            <person name="Spang A."/>
            <person name="Saw J.H."/>
            <person name="Jorgensen S.L."/>
            <person name="Zaremba-Niedzwiedzka K."/>
            <person name="Martijn J."/>
            <person name="Lind A.E."/>
            <person name="van Eijk R."/>
            <person name="Schleper C."/>
            <person name="Guy L."/>
            <person name="Ettema T.J."/>
        </authorList>
    </citation>
    <scope>NUCLEOTIDE SEQUENCE</scope>
</reference>